<protein>
    <submittedName>
        <fullName evidence="4">Thioesterase thiol ester dehydrase-isomerase</fullName>
    </submittedName>
</protein>
<dbReference type="FunFam" id="3.10.129.10:FF:000104">
    <property type="entry name" value="Thioesterase family protein (AFU_orthologue AFUA_2G16350)"/>
    <property type="match status" value="1"/>
</dbReference>
<evidence type="ECO:0000256" key="1">
    <source>
        <dbReference type="ARBA" id="ARBA00005953"/>
    </source>
</evidence>
<dbReference type="AlphaFoldDB" id="A0AAD4LU37"/>
<keyword evidence="2" id="KW-0378">Hydrolase</keyword>
<dbReference type="Proteomes" id="UP001201163">
    <property type="component" value="Unassembled WGS sequence"/>
</dbReference>
<dbReference type="PANTHER" id="PTHR31793">
    <property type="entry name" value="4-HYDROXYBENZOYL-COA THIOESTERASE FAMILY MEMBER"/>
    <property type="match status" value="1"/>
</dbReference>
<dbReference type="GO" id="GO:0047617">
    <property type="term" value="F:fatty acyl-CoA hydrolase activity"/>
    <property type="evidence" value="ECO:0007669"/>
    <property type="project" value="TreeGrafter"/>
</dbReference>
<dbReference type="PANTHER" id="PTHR31793:SF27">
    <property type="entry name" value="NOVEL THIOESTERASE SUPERFAMILY DOMAIN AND SAPOSIN A-TYPE DOMAIN CONTAINING PROTEIN (0610012H03RIK)"/>
    <property type="match status" value="1"/>
</dbReference>
<feature type="domain" description="Thioesterase" evidence="3">
    <location>
        <begin position="36"/>
        <end position="117"/>
    </location>
</feature>
<dbReference type="Pfam" id="PF03061">
    <property type="entry name" value="4HBT"/>
    <property type="match status" value="1"/>
</dbReference>
<organism evidence="4 5">
    <name type="scientific">Lactarius akahatsu</name>
    <dbReference type="NCBI Taxonomy" id="416441"/>
    <lineage>
        <taxon>Eukaryota</taxon>
        <taxon>Fungi</taxon>
        <taxon>Dikarya</taxon>
        <taxon>Basidiomycota</taxon>
        <taxon>Agaricomycotina</taxon>
        <taxon>Agaricomycetes</taxon>
        <taxon>Russulales</taxon>
        <taxon>Russulaceae</taxon>
        <taxon>Lactarius</taxon>
    </lineage>
</organism>
<dbReference type="CDD" id="cd00586">
    <property type="entry name" value="4HBT"/>
    <property type="match status" value="1"/>
</dbReference>
<dbReference type="InterPro" id="IPR029069">
    <property type="entry name" value="HotDog_dom_sf"/>
</dbReference>
<evidence type="ECO:0000313" key="4">
    <source>
        <dbReference type="EMBL" id="KAH8999306.1"/>
    </source>
</evidence>
<keyword evidence="5" id="KW-1185">Reference proteome</keyword>
<dbReference type="SUPFAM" id="SSF54637">
    <property type="entry name" value="Thioesterase/thiol ester dehydrase-isomerase"/>
    <property type="match status" value="1"/>
</dbReference>
<evidence type="ECO:0000313" key="5">
    <source>
        <dbReference type="Proteomes" id="UP001201163"/>
    </source>
</evidence>
<name>A0AAD4LU37_9AGAM</name>
<dbReference type="EMBL" id="JAKELL010000004">
    <property type="protein sequence ID" value="KAH8999306.1"/>
    <property type="molecule type" value="Genomic_DNA"/>
</dbReference>
<sequence>MNSKPSGQVSLKERRRNDYRHFLSYRTRWSDNDQYSHINNSVYYHLFDSIVNAYLISHCEISPQTSSSIGLVVSSHCQFFSPLSFPEVLDLGLRVNHLGKSSVTYEVGIFREGSTEPAAVGGYTHVFVDAVSRKTSQIGEQTREGLQRLFVPSESGPGSKL</sequence>
<comment type="caution">
    <text evidence="4">The sequence shown here is derived from an EMBL/GenBank/DDBJ whole genome shotgun (WGS) entry which is preliminary data.</text>
</comment>
<reference evidence="4" key="1">
    <citation type="submission" date="2022-01" db="EMBL/GenBank/DDBJ databases">
        <title>Comparative genomics reveals a dynamic genome evolution in the ectomycorrhizal milk-cap (Lactarius) mushrooms.</title>
        <authorList>
            <consortium name="DOE Joint Genome Institute"/>
            <person name="Lebreton A."/>
            <person name="Tang N."/>
            <person name="Kuo A."/>
            <person name="LaButti K."/>
            <person name="Drula E."/>
            <person name="Barry K."/>
            <person name="Clum A."/>
            <person name="Lipzen A."/>
            <person name="Mousain D."/>
            <person name="Ng V."/>
            <person name="Wang R."/>
            <person name="Wang X."/>
            <person name="Dai Y."/>
            <person name="Henrissat B."/>
            <person name="Grigoriev I.V."/>
            <person name="Guerin-Laguette A."/>
            <person name="Yu F."/>
            <person name="Martin F.M."/>
        </authorList>
    </citation>
    <scope>NUCLEOTIDE SEQUENCE</scope>
    <source>
        <strain evidence="4">QP</strain>
    </source>
</reference>
<proteinExistence type="inferred from homology"/>
<dbReference type="InterPro" id="IPR050563">
    <property type="entry name" value="4-hydroxybenzoyl-CoA_TE"/>
</dbReference>
<accession>A0AAD4LU37</accession>
<dbReference type="Gene3D" id="3.10.129.10">
    <property type="entry name" value="Hotdog Thioesterase"/>
    <property type="match status" value="1"/>
</dbReference>
<comment type="similarity">
    <text evidence="1">Belongs to the 4-hydroxybenzoyl-CoA thioesterase family.</text>
</comment>
<evidence type="ECO:0000259" key="3">
    <source>
        <dbReference type="Pfam" id="PF03061"/>
    </source>
</evidence>
<dbReference type="InterPro" id="IPR006683">
    <property type="entry name" value="Thioestr_dom"/>
</dbReference>
<gene>
    <name evidence="4" type="ORF">EDB92DRAFT_1833509</name>
</gene>
<evidence type="ECO:0000256" key="2">
    <source>
        <dbReference type="ARBA" id="ARBA00022801"/>
    </source>
</evidence>